<dbReference type="RefSeq" id="WP_149732786.1">
    <property type="nucleotide sequence ID" value="NZ_FMXB01000027.1"/>
</dbReference>
<gene>
    <name evidence="1" type="ORF">SAMN02910315_02309</name>
</gene>
<sequence length="146" mass="17338">MKIGKLLNQLIDYGFNPDYVFEKTLSNSNFKAVIIYEKNTLFSKVIDLEMDEDYVLVDVKTPIGKFAAELKIEYESIITDIIEKCTRSNVFKFFQTKRLMDRVEKRYNTDLEFLWEKFPKDAIYRNKRYSSFLSAILRYGNHGTQL</sequence>
<accession>A0A1G5XJ77</accession>
<evidence type="ECO:0000313" key="1">
    <source>
        <dbReference type="EMBL" id="SDA70503.1"/>
    </source>
</evidence>
<organism evidence="1 2">
    <name type="scientific">Methanobrevibacter millerae</name>
    <dbReference type="NCBI Taxonomy" id="230361"/>
    <lineage>
        <taxon>Archaea</taxon>
        <taxon>Methanobacteriati</taxon>
        <taxon>Methanobacteriota</taxon>
        <taxon>Methanomada group</taxon>
        <taxon>Methanobacteria</taxon>
        <taxon>Methanobacteriales</taxon>
        <taxon>Methanobacteriaceae</taxon>
        <taxon>Methanobrevibacter</taxon>
    </lineage>
</organism>
<reference evidence="1 2" key="1">
    <citation type="submission" date="2016-10" db="EMBL/GenBank/DDBJ databases">
        <authorList>
            <person name="Varghese N."/>
            <person name="Submissions S."/>
        </authorList>
    </citation>
    <scope>NUCLEOTIDE SEQUENCE [LARGE SCALE GENOMIC DNA]</scope>
    <source>
        <strain evidence="1 2">DSM 16643</strain>
    </source>
</reference>
<dbReference type="AlphaFoldDB" id="A0A1G5XJ77"/>
<dbReference type="Proteomes" id="UP000323439">
    <property type="component" value="Unassembled WGS sequence"/>
</dbReference>
<name>A0A1G5XJ77_9EURY</name>
<evidence type="ECO:0000313" key="2">
    <source>
        <dbReference type="Proteomes" id="UP000323439"/>
    </source>
</evidence>
<protein>
    <submittedName>
        <fullName evidence="1">Uncharacterized protein</fullName>
    </submittedName>
</protein>
<proteinExistence type="predicted"/>
<keyword evidence="2" id="KW-1185">Reference proteome</keyword>
<dbReference type="EMBL" id="FMXB01000027">
    <property type="protein sequence ID" value="SDA70503.1"/>
    <property type="molecule type" value="Genomic_DNA"/>
</dbReference>